<accession>D0BN90</accession>
<evidence type="ECO:0000256" key="4">
    <source>
        <dbReference type="ARBA" id="ARBA00022723"/>
    </source>
</evidence>
<dbReference type="PANTHER" id="PTHR32481:SF0">
    <property type="entry name" value="AMINOPEPTIDASE YPDE-RELATED"/>
    <property type="match status" value="1"/>
</dbReference>
<evidence type="ECO:0000256" key="5">
    <source>
        <dbReference type="ARBA" id="ARBA00022801"/>
    </source>
</evidence>
<evidence type="ECO:0000256" key="7">
    <source>
        <dbReference type="PIRSR" id="PIRSR001123-1"/>
    </source>
</evidence>
<dbReference type="AlphaFoldDB" id="D0BN90"/>
<feature type="binding site" evidence="8">
    <location>
        <position position="179"/>
    </location>
    <ligand>
        <name>Zn(2+)</name>
        <dbReference type="ChEBI" id="CHEBI:29105"/>
        <label>1</label>
    </ligand>
</feature>
<dbReference type="Gene3D" id="3.40.630.10">
    <property type="entry name" value="Zn peptidases"/>
    <property type="match status" value="1"/>
</dbReference>
<comment type="caution">
    <text evidence="9">The sequence shown here is derived from an EMBL/GenBank/DDBJ whole genome shotgun (WGS) entry which is preliminary data.</text>
</comment>
<evidence type="ECO:0000256" key="8">
    <source>
        <dbReference type="PIRSR" id="PIRSR001123-2"/>
    </source>
</evidence>
<keyword evidence="5" id="KW-0378">Hydrolase</keyword>
<evidence type="ECO:0008006" key="11">
    <source>
        <dbReference type="Google" id="ProtNLM"/>
    </source>
</evidence>
<keyword evidence="3" id="KW-0645">Protease</keyword>
<feature type="active site" description="Proton acceptor" evidence="7">
    <location>
        <position position="211"/>
    </location>
</feature>
<proteinExistence type="inferred from homology"/>
<dbReference type="Pfam" id="PF05343">
    <property type="entry name" value="Peptidase_M42"/>
    <property type="match status" value="1"/>
</dbReference>
<dbReference type="PANTHER" id="PTHR32481">
    <property type="entry name" value="AMINOPEPTIDASE"/>
    <property type="match status" value="1"/>
</dbReference>
<comment type="similarity">
    <text evidence="1 6">Belongs to the peptidase M42 family.</text>
</comment>
<feature type="binding site" evidence="8">
    <location>
        <position position="319"/>
    </location>
    <ligand>
        <name>Zn(2+)</name>
        <dbReference type="ChEBI" id="CHEBI:29105"/>
        <label>2</label>
    </ligand>
</feature>
<reference evidence="9" key="1">
    <citation type="submission" date="2009-09" db="EMBL/GenBank/DDBJ databases">
        <authorList>
            <consortium name="The Broad Institute Genome Sequencing Platform"/>
            <person name="Ward D."/>
            <person name="Feldgarden M."/>
            <person name="Earl A."/>
            <person name="Young S.K."/>
            <person name="Zeng Q."/>
            <person name="Koehrsen M."/>
            <person name="Alvarado L."/>
            <person name="Berlin A."/>
            <person name="Bochicchio J."/>
            <person name="Borenstein D."/>
            <person name="Chapman S.B."/>
            <person name="Chen Z."/>
            <person name="Engels R."/>
            <person name="Freedman E."/>
            <person name="Gellesch M."/>
            <person name="Goldberg J."/>
            <person name="Griggs A."/>
            <person name="Gujja S."/>
            <person name="Heilman E."/>
            <person name="Heiman D."/>
            <person name="Hepburn T."/>
            <person name="Howarth C."/>
            <person name="Jen D."/>
            <person name="Larson L."/>
            <person name="Lewis B."/>
            <person name="Mehta T."/>
            <person name="Park D."/>
            <person name="Pearson M."/>
            <person name="Roberts A."/>
            <person name="Saif S."/>
            <person name="Shea T."/>
            <person name="Shenoy N."/>
            <person name="Sisk P."/>
            <person name="Stolte C."/>
            <person name="Sykes S."/>
            <person name="Thomson T."/>
            <person name="Walk T."/>
            <person name="White J."/>
            <person name="Yandava C."/>
            <person name="Sibley C.D."/>
            <person name="Field T.R."/>
            <person name="Grinwis M."/>
            <person name="Eshaghurshan C.S."/>
            <person name="Surette M.G."/>
            <person name="Haas B."/>
            <person name="Nusbaum C."/>
            <person name="Birren B."/>
        </authorList>
    </citation>
    <scope>NUCLEOTIDE SEQUENCE [LARGE SCALE GENOMIC DNA]</scope>
    <source>
        <strain evidence="9">ATCC 700633</strain>
    </source>
</reference>
<gene>
    <name evidence="9" type="ORF">HMPREF0446_01425</name>
</gene>
<feature type="binding site" evidence="8">
    <location>
        <position position="212"/>
    </location>
    <ligand>
        <name>Zn(2+)</name>
        <dbReference type="ChEBI" id="CHEBI:29105"/>
        <label>2</label>
    </ligand>
</feature>
<dbReference type="InterPro" id="IPR008007">
    <property type="entry name" value="Peptidase_M42"/>
</dbReference>
<keyword evidence="2" id="KW-0031">Aminopeptidase</keyword>
<feature type="binding site" evidence="8">
    <location>
        <position position="179"/>
    </location>
    <ligand>
        <name>Zn(2+)</name>
        <dbReference type="ChEBI" id="CHEBI:29105"/>
        <label>2</label>
    </ligand>
</feature>
<dbReference type="SUPFAM" id="SSF101821">
    <property type="entry name" value="Aminopeptidase/glucanase lid domain"/>
    <property type="match status" value="1"/>
</dbReference>
<evidence type="ECO:0000256" key="3">
    <source>
        <dbReference type="ARBA" id="ARBA00022670"/>
    </source>
</evidence>
<evidence type="ECO:0000256" key="1">
    <source>
        <dbReference type="ARBA" id="ARBA00006272"/>
    </source>
</evidence>
<evidence type="ECO:0000256" key="6">
    <source>
        <dbReference type="PIRNR" id="PIRNR001123"/>
    </source>
</evidence>
<evidence type="ECO:0000313" key="9">
    <source>
        <dbReference type="EMBL" id="EEW92580.1"/>
    </source>
</evidence>
<dbReference type="PIRSF" id="PIRSF001123">
    <property type="entry name" value="PepA_GA"/>
    <property type="match status" value="1"/>
</dbReference>
<dbReference type="Proteomes" id="UP000002939">
    <property type="component" value="Unassembled WGS sequence"/>
</dbReference>
<dbReference type="STRING" id="626369.HMPREF0446_01425"/>
<evidence type="ECO:0000313" key="10">
    <source>
        <dbReference type="Proteomes" id="UP000002939"/>
    </source>
</evidence>
<dbReference type="RefSeq" id="WP_006703701.1">
    <property type="nucleotide sequence ID" value="NZ_KI391971.1"/>
</dbReference>
<evidence type="ECO:0000256" key="2">
    <source>
        <dbReference type="ARBA" id="ARBA00022438"/>
    </source>
</evidence>
<name>D0BN90_9LACT</name>
<keyword evidence="10" id="KW-1185">Reference proteome</keyword>
<dbReference type="SUPFAM" id="SSF53187">
    <property type="entry name" value="Zn-dependent exopeptidases"/>
    <property type="match status" value="1"/>
</dbReference>
<dbReference type="GO" id="GO:0004177">
    <property type="term" value="F:aminopeptidase activity"/>
    <property type="evidence" value="ECO:0007669"/>
    <property type="project" value="UniProtKB-UniRule"/>
</dbReference>
<feature type="binding site" evidence="8">
    <location>
        <position position="234"/>
    </location>
    <ligand>
        <name>Zn(2+)</name>
        <dbReference type="ChEBI" id="CHEBI:29105"/>
        <label>1</label>
    </ligand>
</feature>
<dbReference type="GO" id="GO:0046872">
    <property type="term" value="F:metal ion binding"/>
    <property type="evidence" value="ECO:0007669"/>
    <property type="project" value="UniProtKB-UniRule"/>
</dbReference>
<dbReference type="GO" id="GO:0006508">
    <property type="term" value="P:proteolysis"/>
    <property type="evidence" value="ECO:0007669"/>
    <property type="project" value="UniProtKB-KW"/>
</dbReference>
<comment type="cofactor">
    <cofactor evidence="8">
        <name>a divalent metal cation</name>
        <dbReference type="ChEBI" id="CHEBI:60240"/>
    </cofactor>
    <text evidence="8">Binds 2 divalent metal cations per subunit.</text>
</comment>
<keyword evidence="4 8" id="KW-0479">Metal-binding</keyword>
<feature type="binding site" evidence="8">
    <location>
        <position position="63"/>
    </location>
    <ligand>
        <name>Zn(2+)</name>
        <dbReference type="ChEBI" id="CHEBI:29105"/>
        <label>1</label>
    </ligand>
</feature>
<dbReference type="Gene3D" id="2.40.30.40">
    <property type="entry name" value="Peptidase M42, domain 2"/>
    <property type="match status" value="1"/>
</dbReference>
<dbReference type="HOGENOM" id="CLU_047249_0_2_9"/>
<protein>
    <recommendedName>
        <fullName evidence="11">M42 glutamyl aminopeptidase</fullName>
    </recommendedName>
</protein>
<dbReference type="EMBL" id="ACRF02000003">
    <property type="protein sequence ID" value="EEW92580.1"/>
    <property type="molecule type" value="Genomic_DNA"/>
</dbReference>
<dbReference type="eggNOG" id="COG1363">
    <property type="taxonomic scope" value="Bacteria"/>
</dbReference>
<sequence length="363" mass="40076">MLENHQIELLKTLSNLVGVSGHEEQILQFVSEQLPFCTKKQDKLGSGLFSLGEGDLSIMFATHMDEVGFVVSSINERGYVSIQPVGNMWAHTLLQQLVTITTSDGRQWTGIIGGPQTHAISPEARKKVVAMEELFIDLGVDSRESIQEMGIEVGDVVSLVSTCQTIGLNQEYMIGKALDNRVSVSLGIWLMQALEHQNLSKRVTLATTIQEEVGLRGARTTAFQEKPLVAFAVDTTLAGDTPANQNHTKLGKGVSLTAIDNMTVTNRGLLIYLENLCKKHQIPYQIGCFTKGGTDAGNIYKSETGILATTLSIPIRYMHTHQSIVHLGDVEATLRLMCAICEDLTMEKYHQILEYNYQYGMEE</sequence>
<reference evidence="9" key="2">
    <citation type="submission" date="2011-10" db="EMBL/GenBank/DDBJ databases">
        <title>The Genome Sequence of Granulicatella elegans ATCC 700633.</title>
        <authorList>
            <consortium name="The Broad Institute Genome Sequencing Platform"/>
            <consortium name="The Broad Institute Genome Sequencing Center for Infectious Disease"/>
            <person name="Earl A."/>
            <person name="Ward D."/>
            <person name="Feldgarden M."/>
            <person name="Gevers D."/>
            <person name="Sibley C.D."/>
            <person name="Field T.R."/>
            <person name="Grinwis M."/>
            <person name="Eshaghurshan C.S."/>
            <person name="Surette M.G."/>
            <person name="Young S.K."/>
            <person name="Zeng Q."/>
            <person name="Gargeya S."/>
            <person name="Fitzgerald M."/>
            <person name="Haas B."/>
            <person name="Abouelleil A."/>
            <person name="Alvarado L."/>
            <person name="Arachchi H.M."/>
            <person name="Berlin A."/>
            <person name="Brown A."/>
            <person name="Chapman S.B."/>
            <person name="Chen Z."/>
            <person name="Dunbar C."/>
            <person name="Freedman E."/>
            <person name="Gearin G."/>
            <person name="Goldberg J."/>
            <person name="Griggs A."/>
            <person name="Gujja S."/>
            <person name="Heiman D."/>
            <person name="Howarth C."/>
            <person name="Larson L."/>
            <person name="Lui A."/>
            <person name="MacDonald P.J.P."/>
            <person name="Montmayeur A."/>
            <person name="Murphy C."/>
            <person name="Neiman D."/>
            <person name="Pearson M."/>
            <person name="Priest M."/>
            <person name="Roberts A."/>
            <person name="Saif S."/>
            <person name="Shea T."/>
            <person name="Shenoy N."/>
            <person name="Sisk P."/>
            <person name="Stolte C."/>
            <person name="Sykes S."/>
            <person name="Wortman J."/>
            <person name="Nusbaum C."/>
            <person name="Birren B."/>
        </authorList>
    </citation>
    <scope>NUCLEOTIDE SEQUENCE [LARGE SCALE GENOMIC DNA]</scope>
    <source>
        <strain evidence="9">ATCC 700633</strain>
    </source>
</reference>
<dbReference type="InterPro" id="IPR023367">
    <property type="entry name" value="Peptidase_M42_dom2"/>
</dbReference>
<dbReference type="OrthoDB" id="9772053at2"/>
<organism evidence="9 10">
    <name type="scientific">Granulicatella elegans ATCC 700633</name>
    <dbReference type="NCBI Taxonomy" id="626369"/>
    <lineage>
        <taxon>Bacteria</taxon>
        <taxon>Bacillati</taxon>
        <taxon>Bacillota</taxon>
        <taxon>Bacilli</taxon>
        <taxon>Lactobacillales</taxon>
        <taxon>Carnobacteriaceae</taxon>
        <taxon>Granulicatella</taxon>
    </lineage>
</organism>
<dbReference type="InterPro" id="IPR051464">
    <property type="entry name" value="Peptidase_M42_aminopept"/>
</dbReference>